<sequence>MITYEKREKDWGKSLAHHFYAHEHRPRTKAGEKRCNFCFYWPRRADYAEHMRACFDYFKLAPTLVLVRTRWRRTSKFAYAQGAKAEAMREGKFVYEIQPEKRGRWAARNAEKAGAAEGEGSTVEEDAEDAEPVEEDGDWHDDDGEQDSEGDTEEGKVEFNQGATNTVILRYRASLFSKPRIFFRCPQCVFDENVDWSQRTRLFESQHGLNAHLIGHVFPGSIKKVNGVHKDHRKIAPLNGTLRCNLPGCEELRFNQAQWLNHMDHIHHYPLIRYVHGSQRGDIQNPPRLDETKLSVMFKDIAALEESARPITCVAEPYTSNGVPIPPQK</sequence>
<protein>
    <submittedName>
        <fullName evidence="2">Uncharacterized protein</fullName>
    </submittedName>
</protein>
<dbReference type="AlphaFoldDB" id="A0A167G0B8"/>
<feature type="compositionally biased region" description="Low complexity" evidence="1">
    <location>
        <begin position="106"/>
        <end position="120"/>
    </location>
</feature>
<dbReference type="EMBL" id="KV417354">
    <property type="protein sequence ID" value="KZO90041.1"/>
    <property type="molecule type" value="Genomic_DNA"/>
</dbReference>
<evidence type="ECO:0000313" key="3">
    <source>
        <dbReference type="Proteomes" id="UP000076738"/>
    </source>
</evidence>
<organism evidence="2 3">
    <name type="scientific">Calocera viscosa (strain TUFC12733)</name>
    <dbReference type="NCBI Taxonomy" id="1330018"/>
    <lineage>
        <taxon>Eukaryota</taxon>
        <taxon>Fungi</taxon>
        <taxon>Dikarya</taxon>
        <taxon>Basidiomycota</taxon>
        <taxon>Agaricomycotina</taxon>
        <taxon>Dacrymycetes</taxon>
        <taxon>Dacrymycetales</taxon>
        <taxon>Dacrymycetaceae</taxon>
        <taxon>Calocera</taxon>
    </lineage>
</organism>
<keyword evidence="3" id="KW-1185">Reference proteome</keyword>
<gene>
    <name evidence="2" type="ORF">CALVIDRAFT_415598</name>
</gene>
<feature type="compositionally biased region" description="Acidic residues" evidence="1">
    <location>
        <begin position="122"/>
        <end position="152"/>
    </location>
</feature>
<proteinExistence type="predicted"/>
<evidence type="ECO:0000256" key="1">
    <source>
        <dbReference type="SAM" id="MobiDB-lite"/>
    </source>
</evidence>
<dbReference type="Proteomes" id="UP000076738">
    <property type="component" value="Unassembled WGS sequence"/>
</dbReference>
<name>A0A167G0B8_CALVF</name>
<accession>A0A167G0B8</accession>
<reference evidence="2 3" key="1">
    <citation type="journal article" date="2016" name="Mol. Biol. Evol.">
        <title>Comparative Genomics of Early-Diverging Mushroom-Forming Fungi Provides Insights into the Origins of Lignocellulose Decay Capabilities.</title>
        <authorList>
            <person name="Nagy L.G."/>
            <person name="Riley R."/>
            <person name="Tritt A."/>
            <person name="Adam C."/>
            <person name="Daum C."/>
            <person name="Floudas D."/>
            <person name="Sun H."/>
            <person name="Yadav J.S."/>
            <person name="Pangilinan J."/>
            <person name="Larsson K.H."/>
            <person name="Matsuura K."/>
            <person name="Barry K."/>
            <person name="Labutti K."/>
            <person name="Kuo R."/>
            <person name="Ohm R.A."/>
            <person name="Bhattacharya S.S."/>
            <person name="Shirouzu T."/>
            <person name="Yoshinaga Y."/>
            <person name="Martin F.M."/>
            <person name="Grigoriev I.V."/>
            <person name="Hibbett D.S."/>
        </authorList>
    </citation>
    <scope>NUCLEOTIDE SEQUENCE [LARGE SCALE GENOMIC DNA]</scope>
    <source>
        <strain evidence="2 3">TUFC12733</strain>
    </source>
</reference>
<feature type="region of interest" description="Disordered" evidence="1">
    <location>
        <begin position="106"/>
        <end position="159"/>
    </location>
</feature>
<evidence type="ECO:0000313" key="2">
    <source>
        <dbReference type="EMBL" id="KZO90041.1"/>
    </source>
</evidence>